<keyword evidence="6 10" id="KW-1133">Transmembrane helix</keyword>
<dbReference type="InterPro" id="IPR000326">
    <property type="entry name" value="PAP2/HPO"/>
</dbReference>
<proteinExistence type="predicted"/>
<dbReference type="CDD" id="cd01610">
    <property type="entry name" value="PAP2_like"/>
    <property type="match status" value="1"/>
</dbReference>
<dbReference type="EC" id="3.6.1.27" evidence="2"/>
<dbReference type="InterPro" id="IPR036938">
    <property type="entry name" value="PAP2/HPO_sf"/>
</dbReference>
<feature type="transmembrane region" description="Helical" evidence="10">
    <location>
        <begin position="115"/>
        <end position="136"/>
    </location>
</feature>
<feature type="domain" description="Phosphatidic acid phosphatase type 2/haloperoxidase" evidence="11">
    <location>
        <begin position="64"/>
        <end position="171"/>
    </location>
</feature>
<evidence type="ECO:0000256" key="6">
    <source>
        <dbReference type="ARBA" id="ARBA00022989"/>
    </source>
</evidence>
<keyword evidence="5" id="KW-0378">Hydrolase</keyword>
<name>A0ABS8C3E9_9ALTE</name>
<evidence type="ECO:0000256" key="4">
    <source>
        <dbReference type="ARBA" id="ARBA00022692"/>
    </source>
</evidence>
<evidence type="ECO:0000259" key="11">
    <source>
        <dbReference type="SMART" id="SM00014"/>
    </source>
</evidence>
<evidence type="ECO:0000256" key="8">
    <source>
        <dbReference type="ARBA" id="ARBA00032707"/>
    </source>
</evidence>
<dbReference type="SUPFAM" id="SSF48317">
    <property type="entry name" value="Acid phosphatase/Vanadium-dependent haloperoxidase"/>
    <property type="match status" value="1"/>
</dbReference>
<evidence type="ECO:0000256" key="7">
    <source>
        <dbReference type="ARBA" id="ARBA00023136"/>
    </source>
</evidence>
<feature type="transmembrane region" description="Helical" evidence="10">
    <location>
        <begin position="59"/>
        <end position="79"/>
    </location>
</feature>
<sequence length="178" mass="19716">MNTRQKLSLLDNQLFFRVNLVGQMPSIKKLSLALSRCGDGPLYLLCALLIWQFEQHQGQLFFQTCLLAFAIELPLYLLLKNVIQRERPRGAVQHGWTPAIRPSDRFSFPSGHTAAAFLFAWLLAAFYPAFTPYYLLLASGIGLSRVLLGVHYLTDILAGAALGSAIALLLLGSQLVVI</sequence>
<protein>
    <recommendedName>
        <fullName evidence="2">undecaprenyl-diphosphate phosphatase</fullName>
        <ecNumber evidence="2">3.6.1.27</ecNumber>
    </recommendedName>
    <alternativeName>
        <fullName evidence="8">Undecaprenyl pyrophosphate phosphatase</fullName>
    </alternativeName>
</protein>
<evidence type="ECO:0000256" key="2">
    <source>
        <dbReference type="ARBA" id="ARBA00012374"/>
    </source>
</evidence>
<evidence type="ECO:0000256" key="10">
    <source>
        <dbReference type="SAM" id="Phobius"/>
    </source>
</evidence>
<keyword evidence="3" id="KW-1003">Cell membrane</keyword>
<dbReference type="PANTHER" id="PTHR14969:SF62">
    <property type="entry name" value="DECAPRENYLPHOSPHORYL-5-PHOSPHORIBOSE PHOSPHATASE RV3807C-RELATED"/>
    <property type="match status" value="1"/>
</dbReference>
<dbReference type="Gene3D" id="1.20.144.10">
    <property type="entry name" value="Phosphatidic acid phosphatase type 2/haloperoxidase"/>
    <property type="match status" value="1"/>
</dbReference>
<evidence type="ECO:0000313" key="13">
    <source>
        <dbReference type="Proteomes" id="UP000633814"/>
    </source>
</evidence>
<evidence type="ECO:0000313" key="12">
    <source>
        <dbReference type="EMBL" id="MCB5226807.1"/>
    </source>
</evidence>
<comment type="subcellular location">
    <subcellularLocation>
        <location evidence="1">Cell membrane</location>
        <topology evidence="1">Multi-pass membrane protein</topology>
    </subcellularLocation>
</comment>
<comment type="catalytic activity">
    <reaction evidence="9">
        <text>di-trans,octa-cis-undecaprenyl diphosphate + H2O = di-trans,octa-cis-undecaprenyl phosphate + phosphate + H(+)</text>
        <dbReference type="Rhea" id="RHEA:28094"/>
        <dbReference type="ChEBI" id="CHEBI:15377"/>
        <dbReference type="ChEBI" id="CHEBI:15378"/>
        <dbReference type="ChEBI" id="CHEBI:43474"/>
        <dbReference type="ChEBI" id="CHEBI:58405"/>
        <dbReference type="ChEBI" id="CHEBI:60392"/>
        <dbReference type="EC" id="3.6.1.27"/>
    </reaction>
</comment>
<keyword evidence="4 10" id="KW-0812">Transmembrane</keyword>
<feature type="transmembrane region" description="Helical" evidence="10">
    <location>
        <begin position="156"/>
        <end position="177"/>
    </location>
</feature>
<evidence type="ECO:0000256" key="9">
    <source>
        <dbReference type="ARBA" id="ARBA00047594"/>
    </source>
</evidence>
<organism evidence="12 13">
    <name type="scientific">Alishewanella maricola</name>
    <dbReference type="NCBI Taxonomy" id="2795740"/>
    <lineage>
        <taxon>Bacteria</taxon>
        <taxon>Pseudomonadati</taxon>
        <taxon>Pseudomonadota</taxon>
        <taxon>Gammaproteobacteria</taxon>
        <taxon>Alteromonadales</taxon>
        <taxon>Alteromonadaceae</taxon>
        <taxon>Alishewanella</taxon>
    </lineage>
</organism>
<dbReference type="EMBL" id="JAEINI020000004">
    <property type="protein sequence ID" value="MCB5226807.1"/>
    <property type="molecule type" value="Genomic_DNA"/>
</dbReference>
<comment type="caution">
    <text evidence="12">The sequence shown here is derived from an EMBL/GenBank/DDBJ whole genome shotgun (WGS) entry which is preliminary data.</text>
</comment>
<evidence type="ECO:0000256" key="5">
    <source>
        <dbReference type="ARBA" id="ARBA00022801"/>
    </source>
</evidence>
<reference evidence="12 13" key="1">
    <citation type="submission" date="2021-10" db="EMBL/GenBank/DDBJ databases">
        <title>Alishewanella koreense sp. nov. isolated from seawater of southwestern coast in South Korea and the proposal for the reclassification of Rheinheimera perlucida and Rheinheimera tuosuensis as Arsukibacterium perlucida and Arsukibacterium tuosuensis.</title>
        <authorList>
            <person name="Kim K.H."/>
            <person name="Ruan W."/>
            <person name="Kim K.R."/>
            <person name="Baek J.H."/>
            <person name="Jeon C.O."/>
        </authorList>
    </citation>
    <scope>NUCLEOTIDE SEQUENCE [LARGE SCALE GENOMIC DNA]</scope>
    <source>
        <strain evidence="12 13">16-MA</strain>
    </source>
</reference>
<keyword evidence="7 10" id="KW-0472">Membrane</keyword>
<dbReference type="SMART" id="SM00014">
    <property type="entry name" value="acidPPc"/>
    <property type="match status" value="1"/>
</dbReference>
<evidence type="ECO:0000256" key="1">
    <source>
        <dbReference type="ARBA" id="ARBA00004651"/>
    </source>
</evidence>
<dbReference type="PANTHER" id="PTHR14969">
    <property type="entry name" value="SPHINGOSINE-1-PHOSPHATE PHOSPHOHYDROLASE"/>
    <property type="match status" value="1"/>
</dbReference>
<dbReference type="RefSeq" id="WP_226750899.1">
    <property type="nucleotide sequence ID" value="NZ_JAEINI020000004.1"/>
</dbReference>
<evidence type="ECO:0000256" key="3">
    <source>
        <dbReference type="ARBA" id="ARBA00022475"/>
    </source>
</evidence>
<gene>
    <name evidence="12" type="ORF">JAO78_008260</name>
</gene>
<keyword evidence="13" id="KW-1185">Reference proteome</keyword>
<accession>A0ABS8C3E9</accession>
<dbReference type="Pfam" id="PF01569">
    <property type="entry name" value="PAP2"/>
    <property type="match status" value="1"/>
</dbReference>
<dbReference type="Proteomes" id="UP000633814">
    <property type="component" value="Unassembled WGS sequence"/>
</dbReference>